<evidence type="ECO:0000256" key="4">
    <source>
        <dbReference type="ARBA" id="ARBA00022676"/>
    </source>
</evidence>
<dbReference type="Gene3D" id="3.90.550.10">
    <property type="entry name" value="Spore Coat Polysaccharide Biosynthesis Protein SpsA, Chain A"/>
    <property type="match status" value="1"/>
</dbReference>
<dbReference type="KEGG" id="vde:111250284"/>
<comment type="pathway">
    <text evidence="2 11">Protein modification; protein glycosylation.</text>
</comment>
<evidence type="ECO:0000256" key="3">
    <source>
        <dbReference type="ARBA" id="ARBA00005735"/>
    </source>
</evidence>
<evidence type="ECO:0000256" key="12">
    <source>
        <dbReference type="SAM" id="MobiDB-lite"/>
    </source>
</evidence>
<accession>A0A7M7K3R2</accession>
<dbReference type="PANTHER" id="PTHR19300">
    <property type="entry name" value="BETA-1,4-GALACTOSYLTRANSFERASE"/>
    <property type="match status" value="1"/>
</dbReference>
<dbReference type="InterPro" id="IPR027791">
    <property type="entry name" value="Galactosyl_T_C"/>
</dbReference>
<dbReference type="PANTHER" id="PTHR19300:SF57">
    <property type="entry name" value="BETA-1,4-N-ACETYLGALACTOSAMINYLTRANSFERASE"/>
    <property type="match status" value="1"/>
</dbReference>
<feature type="domain" description="Galactosyltransferase C-terminal" evidence="13">
    <location>
        <begin position="294"/>
        <end position="371"/>
    </location>
</feature>
<dbReference type="AlphaFoldDB" id="A0A7M7K3R2"/>
<sequence>MTSRFCELLSPGGLVVHAHDNVTQSIYEIKHFGCMRMKTPGYRPLTGGGPDSEESLCRLSYLYKLLFLLVMAVLFVQYSSNVLMVRSPQVSWVVSEVVYNVKPTEPNNSSRGTASTGNETSPLSNQSRIKNETCAILWQHLNNRNSTLCSNETVTRRCPLIPPRLVGPMKVFTDNISFEDLEALHQDVELGGKHRPSECIARYKVAIIVPYREREEHLRKLLHNLHPMLKRQQLDYEIFVVEQNGMYRFNRAKLMNIGFLEASKLNDFECFIFHDVDLIPEDDRNLYSCPDQPRHMSVAVSTMKYKLPYANIFGGVSALSKKDMRTVNGFSNEFWGWGGEDDDMSARIRYHKLKITRYPASIARYKMLSHKKDTPNPERYRYLKRGRLRYRTDGINSCKYRVLNIVFKKLYTWILVDALPPQKKTK</sequence>
<protein>
    <recommendedName>
        <fullName evidence="11">Beta-1,4-N-acetylgalactosaminyltransferase</fullName>
        <ecNumber evidence="11">2.4.1.-</ecNumber>
    </recommendedName>
    <alternativeName>
        <fullName evidence="11">Beta-4-GalNAcT</fullName>
    </alternativeName>
</protein>
<keyword evidence="7 11" id="KW-0735">Signal-anchor</keyword>
<dbReference type="RefSeq" id="XP_022661011.1">
    <property type="nucleotide sequence ID" value="XM_022805276.1"/>
</dbReference>
<dbReference type="UniPathway" id="UPA00378"/>
<evidence type="ECO:0000256" key="8">
    <source>
        <dbReference type="ARBA" id="ARBA00022989"/>
    </source>
</evidence>
<name>A0A7M7K3R2_VARDE</name>
<dbReference type="GO" id="GO:0005975">
    <property type="term" value="P:carbohydrate metabolic process"/>
    <property type="evidence" value="ECO:0007669"/>
    <property type="project" value="InterPro"/>
</dbReference>
<dbReference type="GeneID" id="111250284"/>
<comment type="function">
    <text evidence="11">Catalyzes the transfer of galactose onto proteins or lipids.</text>
</comment>
<dbReference type="SUPFAM" id="SSF53448">
    <property type="entry name" value="Nucleotide-diphospho-sugar transferases"/>
    <property type="match status" value="1"/>
</dbReference>
<dbReference type="EnsemblMetazoa" id="XM_022805279">
    <property type="protein sequence ID" value="XP_022661014"/>
    <property type="gene ID" value="LOC111250284"/>
</dbReference>
<dbReference type="GO" id="GO:0046872">
    <property type="term" value="F:metal ion binding"/>
    <property type="evidence" value="ECO:0007669"/>
    <property type="project" value="UniProtKB-UniRule"/>
</dbReference>
<dbReference type="EnsemblMetazoa" id="XM_022805276">
    <property type="protein sequence ID" value="XP_022661011"/>
    <property type="gene ID" value="LOC111250284"/>
</dbReference>
<keyword evidence="6" id="KW-0812">Transmembrane</keyword>
<feature type="domain" description="Galactosyltransferase N-terminal" evidence="14">
    <location>
        <begin position="158"/>
        <end position="290"/>
    </location>
</feature>
<keyword evidence="16" id="KW-1185">Reference proteome</keyword>
<evidence type="ECO:0000256" key="5">
    <source>
        <dbReference type="ARBA" id="ARBA00022679"/>
    </source>
</evidence>
<dbReference type="GO" id="GO:0033842">
    <property type="term" value="F:N-acetyl-beta-glucosaminyl-derivative 4-beta-N-acetylgalactosaminyltransferase activity"/>
    <property type="evidence" value="ECO:0007669"/>
    <property type="project" value="TreeGrafter"/>
</dbReference>
<dbReference type="RefSeq" id="XP_022661013.1">
    <property type="nucleotide sequence ID" value="XM_022805278.1"/>
</dbReference>
<evidence type="ECO:0000259" key="13">
    <source>
        <dbReference type="Pfam" id="PF02709"/>
    </source>
</evidence>
<dbReference type="RefSeq" id="XP_022661012.1">
    <property type="nucleotide sequence ID" value="XM_022805277.1"/>
</dbReference>
<dbReference type="Proteomes" id="UP000594260">
    <property type="component" value="Unplaced"/>
</dbReference>
<dbReference type="EnsemblMetazoa" id="XM_022805275">
    <property type="protein sequence ID" value="XP_022661010"/>
    <property type="gene ID" value="LOC111250284"/>
</dbReference>
<feature type="region of interest" description="Disordered" evidence="12">
    <location>
        <begin position="104"/>
        <end position="126"/>
    </location>
</feature>
<keyword evidence="5 11" id="KW-0808">Transferase</keyword>
<keyword evidence="4 11" id="KW-0328">Glycosyltransferase</keyword>
<keyword evidence="8" id="KW-1133">Transmembrane helix</keyword>
<dbReference type="EC" id="2.4.1.-" evidence="11"/>
<dbReference type="EnsemblMetazoa" id="XM_022805280">
    <property type="protein sequence ID" value="XP_022661015"/>
    <property type="gene ID" value="LOC111250284"/>
</dbReference>
<dbReference type="FunCoup" id="A0A7M7K3R2">
    <property type="interactions" value="658"/>
</dbReference>
<reference evidence="15" key="1">
    <citation type="submission" date="2021-01" db="UniProtKB">
        <authorList>
            <consortium name="EnsemblMetazoa"/>
        </authorList>
    </citation>
    <scope>IDENTIFICATION</scope>
</reference>
<dbReference type="OMA" id="IYKCYDQ"/>
<dbReference type="PRINTS" id="PR02050">
    <property type="entry name" value="B14GALTRFASE"/>
</dbReference>
<comment type="subcellular location">
    <subcellularLocation>
        <location evidence="1 11">Membrane</location>
        <topology evidence="1 11">Single-pass type II membrane protein</topology>
    </subcellularLocation>
</comment>
<keyword evidence="11" id="KW-0479">Metal-binding</keyword>
<comment type="similarity">
    <text evidence="3 11">Belongs to the glycosyltransferase 7 family.</text>
</comment>
<feature type="compositionally biased region" description="Polar residues" evidence="12">
    <location>
        <begin position="105"/>
        <end position="126"/>
    </location>
</feature>
<dbReference type="CDD" id="cd00899">
    <property type="entry name" value="b4GalT"/>
    <property type="match status" value="1"/>
</dbReference>
<keyword evidence="10 11" id="KW-0325">Glycoprotein</keyword>
<dbReference type="RefSeq" id="XP_022661015.1">
    <property type="nucleotide sequence ID" value="XM_022805280.1"/>
</dbReference>
<evidence type="ECO:0000256" key="11">
    <source>
        <dbReference type="RuleBase" id="RU368121"/>
    </source>
</evidence>
<dbReference type="InterPro" id="IPR027995">
    <property type="entry name" value="Galactosyl_T_N"/>
</dbReference>
<evidence type="ECO:0000256" key="7">
    <source>
        <dbReference type="ARBA" id="ARBA00022968"/>
    </source>
</evidence>
<dbReference type="GO" id="GO:0005794">
    <property type="term" value="C:Golgi apparatus"/>
    <property type="evidence" value="ECO:0007669"/>
    <property type="project" value="TreeGrafter"/>
</dbReference>
<evidence type="ECO:0000256" key="6">
    <source>
        <dbReference type="ARBA" id="ARBA00022692"/>
    </source>
</evidence>
<keyword evidence="11" id="KW-0464">Manganese</keyword>
<dbReference type="GO" id="GO:0006688">
    <property type="term" value="P:glycosphingolipid biosynthetic process"/>
    <property type="evidence" value="ECO:0007669"/>
    <property type="project" value="TreeGrafter"/>
</dbReference>
<dbReference type="EnsemblMetazoa" id="XM_022805278">
    <property type="protein sequence ID" value="XP_022661013"/>
    <property type="gene ID" value="LOC111250284"/>
</dbReference>
<dbReference type="InterPro" id="IPR003859">
    <property type="entry name" value="Galactosyl_T"/>
</dbReference>
<keyword evidence="9" id="KW-0472">Membrane</keyword>
<dbReference type="InterPro" id="IPR029044">
    <property type="entry name" value="Nucleotide-diphossugar_trans"/>
</dbReference>
<evidence type="ECO:0000256" key="1">
    <source>
        <dbReference type="ARBA" id="ARBA00004606"/>
    </source>
</evidence>
<dbReference type="RefSeq" id="XP_022661014.1">
    <property type="nucleotide sequence ID" value="XM_022805279.1"/>
</dbReference>
<dbReference type="GO" id="GO:0008378">
    <property type="term" value="F:galactosyltransferase activity"/>
    <property type="evidence" value="ECO:0007669"/>
    <property type="project" value="TreeGrafter"/>
</dbReference>
<dbReference type="Pfam" id="PF02709">
    <property type="entry name" value="Glyco_transf_7C"/>
    <property type="match status" value="1"/>
</dbReference>
<comment type="cofactor">
    <cofactor evidence="11">
        <name>Mn(2+)</name>
        <dbReference type="ChEBI" id="CHEBI:29035"/>
    </cofactor>
</comment>
<dbReference type="RefSeq" id="XP_022661010.1">
    <property type="nucleotide sequence ID" value="XM_022805275.1"/>
</dbReference>
<dbReference type="EnsemblMetazoa" id="XM_022805277">
    <property type="protein sequence ID" value="XP_022661012"/>
    <property type="gene ID" value="LOC111250284"/>
</dbReference>
<evidence type="ECO:0000313" key="15">
    <source>
        <dbReference type="EnsemblMetazoa" id="XP_022661012"/>
    </source>
</evidence>
<evidence type="ECO:0000259" key="14">
    <source>
        <dbReference type="Pfam" id="PF13733"/>
    </source>
</evidence>
<evidence type="ECO:0000256" key="2">
    <source>
        <dbReference type="ARBA" id="ARBA00004922"/>
    </source>
</evidence>
<organism evidence="15 16">
    <name type="scientific">Varroa destructor</name>
    <name type="common">Honeybee mite</name>
    <dbReference type="NCBI Taxonomy" id="109461"/>
    <lineage>
        <taxon>Eukaryota</taxon>
        <taxon>Metazoa</taxon>
        <taxon>Ecdysozoa</taxon>
        <taxon>Arthropoda</taxon>
        <taxon>Chelicerata</taxon>
        <taxon>Arachnida</taxon>
        <taxon>Acari</taxon>
        <taxon>Parasitiformes</taxon>
        <taxon>Mesostigmata</taxon>
        <taxon>Gamasina</taxon>
        <taxon>Dermanyssoidea</taxon>
        <taxon>Varroidae</taxon>
        <taxon>Varroa</taxon>
    </lineage>
</organism>
<dbReference type="Pfam" id="PF13733">
    <property type="entry name" value="Glyco_transf_7N"/>
    <property type="match status" value="1"/>
</dbReference>
<dbReference type="OrthoDB" id="10038994at2759"/>
<evidence type="ECO:0000256" key="9">
    <source>
        <dbReference type="ARBA" id="ARBA00023136"/>
    </source>
</evidence>
<evidence type="ECO:0000256" key="10">
    <source>
        <dbReference type="ARBA" id="ARBA00023180"/>
    </source>
</evidence>
<dbReference type="InParanoid" id="A0A7M7K3R2"/>
<dbReference type="GO" id="GO:0016020">
    <property type="term" value="C:membrane"/>
    <property type="evidence" value="ECO:0007669"/>
    <property type="project" value="UniProtKB-SubCell"/>
</dbReference>
<evidence type="ECO:0000313" key="16">
    <source>
        <dbReference type="Proteomes" id="UP000594260"/>
    </source>
</evidence>
<proteinExistence type="inferred from homology"/>